<evidence type="ECO:0000259" key="5">
    <source>
        <dbReference type="Pfam" id="PF22725"/>
    </source>
</evidence>
<dbReference type="Gene3D" id="3.30.360.10">
    <property type="entry name" value="Dihydrodipicolinate Reductase, domain 2"/>
    <property type="match status" value="1"/>
</dbReference>
<dbReference type="PANTHER" id="PTHR43593">
    <property type="match status" value="1"/>
</dbReference>
<comment type="caution">
    <text evidence="6">The sequence shown here is derived from an EMBL/GenBank/DDBJ whole genome shotgun (WGS) entry which is preliminary data.</text>
</comment>
<dbReference type="EMBL" id="JBHTIW010000017">
    <property type="protein sequence ID" value="MFD0922030.1"/>
    <property type="molecule type" value="Genomic_DNA"/>
</dbReference>
<evidence type="ECO:0000256" key="2">
    <source>
        <dbReference type="ARBA" id="ARBA00023027"/>
    </source>
</evidence>
<dbReference type="SUPFAM" id="SSF55347">
    <property type="entry name" value="Glyceraldehyde-3-phosphate dehydrogenase-like, C-terminal domain"/>
    <property type="match status" value="1"/>
</dbReference>
<reference evidence="7" key="1">
    <citation type="journal article" date="2019" name="Int. J. Syst. Evol. Microbiol.">
        <title>The Global Catalogue of Microorganisms (GCM) 10K type strain sequencing project: providing services to taxonomists for standard genome sequencing and annotation.</title>
        <authorList>
            <consortium name="The Broad Institute Genomics Platform"/>
            <consortium name="The Broad Institute Genome Sequencing Center for Infectious Disease"/>
            <person name="Wu L."/>
            <person name="Ma J."/>
        </authorList>
    </citation>
    <scope>NUCLEOTIDE SEQUENCE [LARGE SCALE GENOMIC DNA]</scope>
    <source>
        <strain evidence="7">CCUG 56401</strain>
    </source>
</reference>
<comment type="similarity">
    <text evidence="3">Belongs to the Gfo/Idh/MocA family.</text>
</comment>
<comment type="catalytic activity">
    <reaction evidence="3">
        <text>myo-inositol + NAD(+) = scyllo-inosose + NADH + H(+)</text>
        <dbReference type="Rhea" id="RHEA:16949"/>
        <dbReference type="ChEBI" id="CHEBI:15378"/>
        <dbReference type="ChEBI" id="CHEBI:17268"/>
        <dbReference type="ChEBI" id="CHEBI:17811"/>
        <dbReference type="ChEBI" id="CHEBI:57540"/>
        <dbReference type="ChEBI" id="CHEBI:57945"/>
        <dbReference type="EC" id="1.1.1.18"/>
    </reaction>
</comment>
<feature type="domain" description="Gfo/Idh/MocA-like oxidoreductase N-terminal" evidence="4">
    <location>
        <begin position="6"/>
        <end position="127"/>
    </location>
</feature>
<dbReference type="Gene3D" id="3.40.50.720">
    <property type="entry name" value="NAD(P)-binding Rossmann-like Domain"/>
    <property type="match status" value="1"/>
</dbReference>
<dbReference type="Pfam" id="PF22725">
    <property type="entry name" value="GFO_IDH_MocA_C3"/>
    <property type="match status" value="1"/>
</dbReference>
<dbReference type="Proteomes" id="UP001597018">
    <property type="component" value="Unassembled WGS sequence"/>
</dbReference>
<dbReference type="RefSeq" id="WP_263248356.1">
    <property type="nucleotide sequence ID" value="NZ_BAABLT010000026.1"/>
</dbReference>
<dbReference type="HAMAP" id="MF_01671">
    <property type="entry name" value="IolG"/>
    <property type="match status" value="1"/>
</dbReference>
<dbReference type="InterPro" id="IPR023794">
    <property type="entry name" value="MI/DCI_dehydrogenase"/>
</dbReference>
<keyword evidence="2 3" id="KW-0520">NAD</keyword>
<dbReference type="EC" id="1.1.1.18" evidence="3"/>
<comment type="subunit">
    <text evidence="3">Homotetramer.</text>
</comment>
<evidence type="ECO:0000313" key="7">
    <source>
        <dbReference type="Proteomes" id="UP001597018"/>
    </source>
</evidence>
<organism evidence="6 7">
    <name type="scientific">Saccharopolyspora rosea</name>
    <dbReference type="NCBI Taxonomy" id="524884"/>
    <lineage>
        <taxon>Bacteria</taxon>
        <taxon>Bacillati</taxon>
        <taxon>Actinomycetota</taxon>
        <taxon>Actinomycetes</taxon>
        <taxon>Pseudonocardiales</taxon>
        <taxon>Pseudonocardiaceae</taxon>
        <taxon>Saccharopolyspora</taxon>
    </lineage>
</organism>
<dbReference type="InterPro" id="IPR050424">
    <property type="entry name" value="Gfo-Idh-MocA_inositol_DH"/>
</dbReference>
<evidence type="ECO:0000259" key="4">
    <source>
        <dbReference type="Pfam" id="PF01408"/>
    </source>
</evidence>
<keyword evidence="1 3" id="KW-0560">Oxidoreductase</keyword>
<evidence type="ECO:0000256" key="3">
    <source>
        <dbReference type="HAMAP-Rule" id="MF_01671"/>
    </source>
</evidence>
<proteinExistence type="inferred from homology"/>
<evidence type="ECO:0000256" key="1">
    <source>
        <dbReference type="ARBA" id="ARBA00023002"/>
    </source>
</evidence>
<protein>
    <recommendedName>
        <fullName evidence="3">Inositol 2-dehydrogenase</fullName>
        <ecNumber evidence="3">1.1.1.18</ecNumber>
    </recommendedName>
    <alternativeName>
        <fullName evidence="3">Myo-inositol 2-dehydrogenase</fullName>
        <shortName evidence="3">MI 2-dehydrogenase</shortName>
    </alternativeName>
</protein>
<dbReference type="InterPro" id="IPR055170">
    <property type="entry name" value="GFO_IDH_MocA-like_dom"/>
</dbReference>
<accession>A0ABW3FV50</accession>
<name>A0ABW3FV50_9PSEU</name>
<dbReference type="InterPro" id="IPR000683">
    <property type="entry name" value="Gfo/Idh/MocA-like_OxRdtase_N"/>
</dbReference>
<feature type="domain" description="GFO/IDH/MocA-like oxidoreductase" evidence="5">
    <location>
        <begin position="136"/>
        <end position="250"/>
    </location>
</feature>
<gene>
    <name evidence="3" type="primary">iolG</name>
    <name evidence="6" type="ORF">ACFQ16_19980</name>
</gene>
<comment type="function">
    <text evidence="3">Involved in the oxidation of myo-inositol (MI) to 2-keto-myo-inositol (2KMI or 2-inosose).</text>
</comment>
<dbReference type="SUPFAM" id="SSF51735">
    <property type="entry name" value="NAD(P)-binding Rossmann-fold domains"/>
    <property type="match status" value="1"/>
</dbReference>
<keyword evidence="7" id="KW-1185">Reference proteome</keyword>
<dbReference type="PANTHER" id="PTHR43593:SF1">
    <property type="entry name" value="INOSITOL 2-DEHYDROGENASE"/>
    <property type="match status" value="1"/>
</dbReference>
<dbReference type="Pfam" id="PF01408">
    <property type="entry name" value="GFO_IDH_MocA"/>
    <property type="match status" value="1"/>
</dbReference>
<sequence length="339" mass="36010">MSEHDLRIGLVGAGRMGGDHARRIHERISGARLVAVGDPDADRAEQVAASVPGARSHGDPYEVISSSDVDALVIASPGVVHEPLLLAAIERGIPVLCEKPLTPDSTSSLRVLEAEQAGGKRLVQVGFMRRFDPEHVELRELLRSGALGRALVLHCAHRNPSSPPGFTSEMMIFDSVVHEFDTVRWLVGEEIRAVSVRRPRTTSAAPAGLADPQLVTIETTGGVVADVEIFVNCGFGYQVRCEAVCEHGTALAGAAGGLRVHGTAGWGGRIDADFSERFATAFDREFQRWADAARTGGVDPDAASAWDGYAAAAACEAGVRAQSEGTTEVRLVERPGFYA</sequence>
<dbReference type="InterPro" id="IPR036291">
    <property type="entry name" value="NAD(P)-bd_dom_sf"/>
</dbReference>
<evidence type="ECO:0000313" key="6">
    <source>
        <dbReference type="EMBL" id="MFD0922030.1"/>
    </source>
</evidence>